<evidence type="ECO:0000313" key="4">
    <source>
        <dbReference type="Proteomes" id="UP000789405"/>
    </source>
</evidence>
<organism evidence="3 4">
    <name type="scientific">Dentiscutata erythropus</name>
    <dbReference type="NCBI Taxonomy" id="1348616"/>
    <lineage>
        <taxon>Eukaryota</taxon>
        <taxon>Fungi</taxon>
        <taxon>Fungi incertae sedis</taxon>
        <taxon>Mucoromycota</taxon>
        <taxon>Glomeromycotina</taxon>
        <taxon>Glomeromycetes</taxon>
        <taxon>Diversisporales</taxon>
        <taxon>Gigasporaceae</taxon>
        <taxon>Dentiscutata</taxon>
    </lineage>
</organism>
<evidence type="ECO:0000313" key="3">
    <source>
        <dbReference type="EMBL" id="CAG8584971.1"/>
    </source>
</evidence>
<proteinExistence type="predicted"/>
<dbReference type="GO" id="GO:0003676">
    <property type="term" value="F:nucleic acid binding"/>
    <property type="evidence" value="ECO:0007669"/>
    <property type="project" value="InterPro"/>
</dbReference>
<dbReference type="SUPFAM" id="SSF57756">
    <property type="entry name" value="Retrovirus zinc finger-like domains"/>
    <property type="match status" value="1"/>
</dbReference>
<name>A0A9N9C213_9GLOM</name>
<sequence>MYNKNIEYDMKKANKTLLQETPQSDKENIEVAQLTEAFENLKLCRMMDCSLNELEEVKKMVNKLTKTVNDVMKSLRSRRNSESRRCFTCQKIGHISCNCPNKQQDKGGIVKEKESIVEDCLRIEIDSDHAVFDIKPLEKWHYIEVENTHNKKEKTVSKNDMMAIPQPPSISDVLKEAINKDEIEVREVLPINDQELMNTDERDDRTIQGLVRCTGHYEINKKELVQY</sequence>
<evidence type="ECO:0000259" key="2">
    <source>
        <dbReference type="PROSITE" id="PS50158"/>
    </source>
</evidence>
<keyword evidence="1" id="KW-0479">Metal-binding</keyword>
<protein>
    <submittedName>
        <fullName evidence="3">5424_t:CDS:1</fullName>
    </submittedName>
</protein>
<dbReference type="InterPro" id="IPR001878">
    <property type="entry name" value="Znf_CCHC"/>
</dbReference>
<evidence type="ECO:0000256" key="1">
    <source>
        <dbReference type="PROSITE-ProRule" id="PRU00047"/>
    </source>
</evidence>
<dbReference type="GO" id="GO:0008270">
    <property type="term" value="F:zinc ion binding"/>
    <property type="evidence" value="ECO:0007669"/>
    <property type="project" value="UniProtKB-KW"/>
</dbReference>
<dbReference type="OrthoDB" id="2481602at2759"/>
<dbReference type="InterPro" id="IPR036875">
    <property type="entry name" value="Znf_CCHC_sf"/>
</dbReference>
<comment type="caution">
    <text evidence="3">The sequence shown here is derived from an EMBL/GenBank/DDBJ whole genome shotgun (WGS) entry which is preliminary data.</text>
</comment>
<keyword evidence="4" id="KW-1185">Reference proteome</keyword>
<accession>A0A9N9C213</accession>
<gene>
    <name evidence="3" type="ORF">DERYTH_LOCUS6878</name>
</gene>
<dbReference type="AlphaFoldDB" id="A0A9N9C213"/>
<reference evidence="3" key="1">
    <citation type="submission" date="2021-06" db="EMBL/GenBank/DDBJ databases">
        <authorList>
            <person name="Kallberg Y."/>
            <person name="Tangrot J."/>
            <person name="Rosling A."/>
        </authorList>
    </citation>
    <scope>NUCLEOTIDE SEQUENCE</scope>
    <source>
        <strain evidence="3">MA453B</strain>
    </source>
</reference>
<dbReference type="Gene3D" id="4.10.60.10">
    <property type="entry name" value="Zinc finger, CCHC-type"/>
    <property type="match status" value="1"/>
</dbReference>
<dbReference type="EMBL" id="CAJVPY010003207">
    <property type="protein sequence ID" value="CAG8584971.1"/>
    <property type="molecule type" value="Genomic_DNA"/>
</dbReference>
<dbReference type="PROSITE" id="PS50158">
    <property type="entry name" value="ZF_CCHC"/>
    <property type="match status" value="1"/>
</dbReference>
<feature type="domain" description="CCHC-type" evidence="2">
    <location>
        <begin position="84"/>
        <end position="101"/>
    </location>
</feature>
<keyword evidence="1" id="KW-0863">Zinc-finger</keyword>
<dbReference type="Proteomes" id="UP000789405">
    <property type="component" value="Unassembled WGS sequence"/>
</dbReference>
<keyword evidence="1" id="KW-0862">Zinc</keyword>